<evidence type="ECO:0000256" key="5">
    <source>
        <dbReference type="ARBA" id="ARBA00023136"/>
    </source>
</evidence>
<evidence type="ECO:0000256" key="2">
    <source>
        <dbReference type="ARBA" id="ARBA00022448"/>
    </source>
</evidence>
<organism evidence="8 9">
    <name type="scientific">Diaporthe vaccinii</name>
    <dbReference type="NCBI Taxonomy" id="105482"/>
    <lineage>
        <taxon>Eukaryota</taxon>
        <taxon>Fungi</taxon>
        <taxon>Dikarya</taxon>
        <taxon>Ascomycota</taxon>
        <taxon>Pezizomycotina</taxon>
        <taxon>Sordariomycetes</taxon>
        <taxon>Sordariomycetidae</taxon>
        <taxon>Diaporthales</taxon>
        <taxon>Diaporthaceae</taxon>
        <taxon>Diaporthe</taxon>
        <taxon>Diaporthe eres species complex</taxon>
    </lineage>
</organism>
<sequence length="552" mass="61144">MPLPRYIYLRGVPRRLVTVLLFPLRLIRNFYFWCRSRRQLDAFIGIMGSSSCDASGQKAGGVAQVKTIFLGDEAKSKEERRLVQKLDWVILTYCCLSSFFNYLDRSAFANAYVAGLREDLNLKGADYNIVLSMFTAGSVIGQIPHGIIIQKFPPRIWLPSMVIVWSALTMSCAACKTYEQLCVVRFFQGFAEASTYCGTIYIIGSWYKPREIAKRTAIFTASGQAGTMFAGIMMTAIYTGMQDHSGLKGWQWLFLVNGIITIPIAIVGFFFFPDTPETTQAKWLSAGERELALQRLPPKSKDGHNIAPWSLVKRVFANPALYILCLWAVITGALEAYVVQSLFLLWMKFHSDVFTQAQINTYPLGVQAVGIVSNFLAAVHVDATGTRVPMGVLACLLQLVAAVMLMVPTLPFAGTFFAYYLSGTSYMVNPVSYGWASIITQRGGDDAARSVMLYAMNACSTCLYTFWGIALYPASDAPYWKKGNIAMIIVVVIMLGGLLAVNWLDKHTLRKFPYGDTAVRDIVGIGDSDVVVAPQPGVESEEEGEERVKDSC</sequence>
<keyword evidence="4 6" id="KW-1133">Transmembrane helix</keyword>
<feature type="transmembrane region" description="Helical" evidence="6">
    <location>
        <begin position="129"/>
        <end position="149"/>
    </location>
</feature>
<gene>
    <name evidence="8" type="ORF">FJTKL_04006</name>
</gene>
<evidence type="ECO:0000313" key="8">
    <source>
        <dbReference type="EMBL" id="KAL2273928.1"/>
    </source>
</evidence>
<feature type="transmembrane region" description="Helical" evidence="6">
    <location>
        <begin position="186"/>
        <end position="204"/>
    </location>
</feature>
<feature type="transmembrane region" description="Helical" evidence="6">
    <location>
        <begin position="359"/>
        <end position="379"/>
    </location>
</feature>
<feature type="transmembrane region" description="Helical" evidence="6">
    <location>
        <begin position="417"/>
        <end position="439"/>
    </location>
</feature>
<evidence type="ECO:0000256" key="3">
    <source>
        <dbReference type="ARBA" id="ARBA00022692"/>
    </source>
</evidence>
<keyword evidence="3 6" id="KW-0812">Transmembrane</keyword>
<feature type="transmembrane region" description="Helical" evidence="6">
    <location>
        <begin position="320"/>
        <end position="347"/>
    </location>
</feature>
<keyword evidence="5 6" id="KW-0472">Membrane</keyword>
<dbReference type="PANTHER" id="PTHR43791:SF4">
    <property type="entry name" value="PANTOTHENATE TRANSPORTER FEN2"/>
    <property type="match status" value="1"/>
</dbReference>
<feature type="transmembrane region" description="Helical" evidence="6">
    <location>
        <begin position="250"/>
        <end position="272"/>
    </location>
</feature>
<dbReference type="PROSITE" id="PS50850">
    <property type="entry name" value="MFS"/>
    <property type="match status" value="1"/>
</dbReference>
<evidence type="ECO:0000259" key="7">
    <source>
        <dbReference type="PROSITE" id="PS50850"/>
    </source>
</evidence>
<comment type="subcellular location">
    <subcellularLocation>
        <location evidence="1">Membrane</location>
        <topology evidence="1">Multi-pass membrane protein</topology>
    </subcellularLocation>
</comment>
<evidence type="ECO:0000256" key="1">
    <source>
        <dbReference type="ARBA" id="ARBA00004141"/>
    </source>
</evidence>
<name>A0ABR4DU81_9PEZI</name>
<dbReference type="Proteomes" id="UP001600888">
    <property type="component" value="Unassembled WGS sequence"/>
</dbReference>
<dbReference type="InterPro" id="IPR011701">
    <property type="entry name" value="MFS"/>
</dbReference>
<feature type="transmembrane region" description="Helical" evidence="6">
    <location>
        <begin position="485"/>
        <end position="504"/>
    </location>
</feature>
<dbReference type="SUPFAM" id="SSF103473">
    <property type="entry name" value="MFS general substrate transporter"/>
    <property type="match status" value="1"/>
</dbReference>
<evidence type="ECO:0000313" key="9">
    <source>
        <dbReference type="Proteomes" id="UP001600888"/>
    </source>
</evidence>
<keyword evidence="2" id="KW-0813">Transport</keyword>
<reference evidence="8 9" key="1">
    <citation type="submission" date="2024-03" db="EMBL/GenBank/DDBJ databases">
        <title>A high-quality draft genome sequence of Diaporthe vaccinii, a causative agent of upright dieback and viscid rot disease in cranberry plants.</title>
        <authorList>
            <person name="Sarrasin M."/>
            <person name="Lang B.F."/>
            <person name="Burger G."/>
        </authorList>
    </citation>
    <scope>NUCLEOTIDE SEQUENCE [LARGE SCALE GENOMIC DNA]</scope>
    <source>
        <strain evidence="8 9">IS7</strain>
    </source>
</reference>
<evidence type="ECO:0000256" key="4">
    <source>
        <dbReference type="ARBA" id="ARBA00022989"/>
    </source>
</evidence>
<feature type="domain" description="Major facilitator superfamily (MFS) profile" evidence="7">
    <location>
        <begin position="90"/>
        <end position="552"/>
    </location>
</feature>
<dbReference type="PANTHER" id="PTHR43791">
    <property type="entry name" value="PERMEASE-RELATED"/>
    <property type="match status" value="1"/>
</dbReference>
<feature type="transmembrane region" description="Helical" evidence="6">
    <location>
        <begin position="391"/>
        <end position="411"/>
    </location>
</feature>
<dbReference type="Gene3D" id="1.20.1250.20">
    <property type="entry name" value="MFS general substrate transporter like domains"/>
    <property type="match status" value="1"/>
</dbReference>
<comment type="caution">
    <text evidence="8">The sequence shown here is derived from an EMBL/GenBank/DDBJ whole genome shotgun (WGS) entry which is preliminary data.</text>
</comment>
<accession>A0ABR4DU81</accession>
<keyword evidence="9" id="KW-1185">Reference proteome</keyword>
<feature type="transmembrane region" description="Helical" evidence="6">
    <location>
        <begin position="216"/>
        <end position="238"/>
    </location>
</feature>
<dbReference type="EMBL" id="JBAWTH010000170">
    <property type="protein sequence ID" value="KAL2273928.1"/>
    <property type="molecule type" value="Genomic_DNA"/>
</dbReference>
<evidence type="ECO:0000256" key="6">
    <source>
        <dbReference type="SAM" id="Phobius"/>
    </source>
</evidence>
<dbReference type="InterPro" id="IPR036259">
    <property type="entry name" value="MFS_trans_sf"/>
</dbReference>
<proteinExistence type="predicted"/>
<protein>
    <recommendedName>
        <fullName evidence="7">Major facilitator superfamily (MFS) profile domain-containing protein</fullName>
    </recommendedName>
</protein>
<dbReference type="Pfam" id="PF07690">
    <property type="entry name" value="MFS_1"/>
    <property type="match status" value="1"/>
</dbReference>
<feature type="transmembrane region" description="Helical" evidence="6">
    <location>
        <begin position="451"/>
        <end position="473"/>
    </location>
</feature>
<dbReference type="InterPro" id="IPR020846">
    <property type="entry name" value="MFS_dom"/>
</dbReference>